<dbReference type="PANTHER" id="PTHR23517:SF3">
    <property type="entry name" value="INTEGRAL MEMBRANE TRANSPORT PROTEIN"/>
    <property type="match status" value="1"/>
</dbReference>
<feature type="transmembrane region" description="Helical" evidence="7">
    <location>
        <begin position="91"/>
        <end position="111"/>
    </location>
</feature>
<reference evidence="8 9" key="1">
    <citation type="journal article" date="2021" name="Sci. Rep.">
        <title>The genome of the diatom Chaetoceros tenuissimus carries an ancient integrated fragment of an extant virus.</title>
        <authorList>
            <person name="Hongo Y."/>
            <person name="Kimura K."/>
            <person name="Takaki Y."/>
            <person name="Yoshida Y."/>
            <person name="Baba S."/>
            <person name="Kobayashi G."/>
            <person name="Nagasaki K."/>
            <person name="Hano T."/>
            <person name="Tomaru Y."/>
        </authorList>
    </citation>
    <scope>NUCLEOTIDE SEQUENCE [LARGE SCALE GENOMIC DNA]</scope>
    <source>
        <strain evidence="8 9">NIES-3715</strain>
    </source>
</reference>
<evidence type="ECO:0000256" key="7">
    <source>
        <dbReference type="SAM" id="Phobius"/>
    </source>
</evidence>
<feature type="transmembrane region" description="Helical" evidence="7">
    <location>
        <begin position="297"/>
        <end position="317"/>
    </location>
</feature>
<dbReference type="AlphaFoldDB" id="A0AAD3CUS7"/>
<keyword evidence="9" id="KW-1185">Reference proteome</keyword>
<evidence type="ECO:0000256" key="6">
    <source>
        <dbReference type="ARBA" id="ARBA00023136"/>
    </source>
</evidence>
<dbReference type="Gene3D" id="1.20.1250.20">
    <property type="entry name" value="MFS general substrate transporter like domains"/>
    <property type="match status" value="1"/>
</dbReference>
<keyword evidence="2" id="KW-0813">Transport</keyword>
<comment type="caution">
    <text evidence="8">The sequence shown here is derived from an EMBL/GenBank/DDBJ whole genome shotgun (WGS) entry which is preliminary data.</text>
</comment>
<dbReference type="PANTHER" id="PTHR23517">
    <property type="entry name" value="RESISTANCE PROTEIN MDTM, PUTATIVE-RELATED-RELATED"/>
    <property type="match status" value="1"/>
</dbReference>
<organism evidence="8 9">
    <name type="scientific">Chaetoceros tenuissimus</name>
    <dbReference type="NCBI Taxonomy" id="426638"/>
    <lineage>
        <taxon>Eukaryota</taxon>
        <taxon>Sar</taxon>
        <taxon>Stramenopiles</taxon>
        <taxon>Ochrophyta</taxon>
        <taxon>Bacillariophyta</taxon>
        <taxon>Coscinodiscophyceae</taxon>
        <taxon>Chaetocerotophycidae</taxon>
        <taxon>Chaetocerotales</taxon>
        <taxon>Chaetocerotaceae</taxon>
        <taxon>Chaetoceros</taxon>
    </lineage>
</organism>
<feature type="transmembrane region" description="Helical" evidence="7">
    <location>
        <begin position="459"/>
        <end position="483"/>
    </location>
</feature>
<dbReference type="InterPro" id="IPR011701">
    <property type="entry name" value="MFS"/>
</dbReference>
<evidence type="ECO:0000256" key="5">
    <source>
        <dbReference type="ARBA" id="ARBA00022989"/>
    </source>
</evidence>
<keyword evidence="4 7" id="KW-0812">Transmembrane</keyword>
<protein>
    <recommendedName>
        <fullName evidence="10">Major facilitator superfamily (MFS) profile domain-containing protein</fullName>
    </recommendedName>
</protein>
<dbReference type="GO" id="GO:0005886">
    <property type="term" value="C:plasma membrane"/>
    <property type="evidence" value="ECO:0007669"/>
    <property type="project" value="UniProtKB-SubCell"/>
</dbReference>
<dbReference type="Pfam" id="PF07690">
    <property type="entry name" value="MFS_1"/>
    <property type="match status" value="1"/>
</dbReference>
<accession>A0AAD3CUS7</accession>
<evidence type="ECO:0000256" key="4">
    <source>
        <dbReference type="ARBA" id="ARBA00022692"/>
    </source>
</evidence>
<dbReference type="InterPro" id="IPR036259">
    <property type="entry name" value="MFS_trans_sf"/>
</dbReference>
<dbReference type="SUPFAM" id="SSF103473">
    <property type="entry name" value="MFS general substrate transporter"/>
    <property type="match status" value="1"/>
</dbReference>
<gene>
    <name evidence="8" type="ORF">CTEN210_08745</name>
</gene>
<evidence type="ECO:0000256" key="1">
    <source>
        <dbReference type="ARBA" id="ARBA00004651"/>
    </source>
</evidence>
<keyword evidence="5 7" id="KW-1133">Transmembrane helix</keyword>
<dbReference type="EMBL" id="BLLK01000045">
    <property type="protein sequence ID" value="GFH52269.1"/>
    <property type="molecule type" value="Genomic_DNA"/>
</dbReference>
<evidence type="ECO:0000256" key="3">
    <source>
        <dbReference type="ARBA" id="ARBA00022475"/>
    </source>
</evidence>
<feature type="transmembrane region" description="Helical" evidence="7">
    <location>
        <begin position="143"/>
        <end position="164"/>
    </location>
</feature>
<feature type="transmembrane region" description="Helical" evidence="7">
    <location>
        <begin position="370"/>
        <end position="403"/>
    </location>
</feature>
<dbReference type="Proteomes" id="UP001054902">
    <property type="component" value="Unassembled WGS sequence"/>
</dbReference>
<evidence type="ECO:0000313" key="9">
    <source>
        <dbReference type="Proteomes" id="UP001054902"/>
    </source>
</evidence>
<evidence type="ECO:0000313" key="8">
    <source>
        <dbReference type="EMBL" id="GFH52269.1"/>
    </source>
</evidence>
<keyword evidence="6 7" id="KW-0472">Membrane</keyword>
<name>A0AAD3CUS7_9STRA</name>
<feature type="transmembrane region" description="Helical" evidence="7">
    <location>
        <begin position="61"/>
        <end position="79"/>
    </location>
</feature>
<dbReference type="InterPro" id="IPR050171">
    <property type="entry name" value="MFS_Transporters"/>
</dbReference>
<feature type="transmembrane region" description="Helical" evidence="7">
    <location>
        <begin position="231"/>
        <end position="252"/>
    </location>
</feature>
<sequence length="527" mass="58825">MQVLREHLVSEKVLEKHDNISVIPPSTMSLLFSQLKNKVFDGFQSIKGSPPELYKCFGMKFLDSLGYFTLSLSMTLFLTEDFGYNDVSAGTIYGLWGSLISLFGLMTGFLVDNLGVAASLRLGFSLQLVSKVIIFFTTSRTTLLFSLALMSLGGCLGIPVLTVGVRRYSTSKNRGFNFGLFYVIMNFAAFLSGPLVDYFTIIYKGESQEDKRYLEDVYANDGQKEWSLTGYRLIVLLGICTNIIACLVSLTVKEIKVQDASSHSSSDENQNAEVQEFQPEKASCVQINKEVLQSKTFWKFLCVIMVTLNVRMIFRHLDATLPKFMVREFGDNVAKGSIYSINPLLIMILVPIVTAMTTEVDPLVMIHHGCYISAASVFFLAFSTTIPACILFVVFLSIGEAIWSPRLYDYTCSIAKEGREGTFMALASAPLFLAKLPVGMISGYLLTKYCPEEGPRDSKTMWLIIGLITASSPIMLTLFWGYISKKEEENTVETEYNGLLPENELTQILPVGEENVLKRRTSNNEII</sequence>
<feature type="transmembrane region" description="Helical" evidence="7">
    <location>
        <begin position="423"/>
        <end position="447"/>
    </location>
</feature>
<feature type="transmembrane region" description="Helical" evidence="7">
    <location>
        <begin position="176"/>
        <end position="196"/>
    </location>
</feature>
<feature type="transmembrane region" description="Helical" evidence="7">
    <location>
        <begin position="337"/>
        <end position="358"/>
    </location>
</feature>
<dbReference type="GO" id="GO:0022857">
    <property type="term" value="F:transmembrane transporter activity"/>
    <property type="evidence" value="ECO:0007669"/>
    <property type="project" value="InterPro"/>
</dbReference>
<evidence type="ECO:0000256" key="2">
    <source>
        <dbReference type="ARBA" id="ARBA00022448"/>
    </source>
</evidence>
<evidence type="ECO:0008006" key="10">
    <source>
        <dbReference type="Google" id="ProtNLM"/>
    </source>
</evidence>
<proteinExistence type="predicted"/>
<keyword evidence="3" id="KW-1003">Cell membrane</keyword>
<comment type="subcellular location">
    <subcellularLocation>
        <location evidence="1">Cell membrane</location>
        <topology evidence="1">Multi-pass membrane protein</topology>
    </subcellularLocation>
</comment>